<evidence type="ECO:0000313" key="3">
    <source>
        <dbReference type="Proteomes" id="UP000482155"/>
    </source>
</evidence>
<keyword evidence="1" id="KW-1133">Transmembrane helix</keyword>
<feature type="transmembrane region" description="Helical" evidence="1">
    <location>
        <begin position="24"/>
        <end position="45"/>
    </location>
</feature>
<dbReference type="EMBL" id="JAAIVB010000026">
    <property type="protein sequence ID" value="NEX61042.1"/>
    <property type="molecule type" value="Genomic_DNA"/>
</dbReference>
<proteinExistence type="predicted"/>
<keyword evidence="3" id="KW-1185">Reference proteome</keyword>
<comment type="caution">
    <text evidence="2">The sequence shown here is derived from an EMBL/GenBank/DDBJ whole genome shotgun (WGS) entry which is preliminary data.</text>
</comment>
<keyword evidence="1" id="KW-0472">Membrane</keyword>
<name>A0A6B3SRI7_9BURK</name>
<evidence type="ECO:0000313" key="2">
    <source>
        <dbReference type="EMBL" id="NEX61042.1"/>
    </source>
</evidence>
<sequence>MDHFFNLFKQLLLAFSKEDDGAQVIEYALIIAVVSIALVVALRALTNNGGSFATFITRVTTCLTTAACV</sequence>
<dbReference type="Proteomes" id="UP000482155">
    <property type="component" value="Unassembled WGS sequence"/>
</dbReference>
<accession>A0A6B3SRI7</accession>
<protein>
    <submittedName>
        <fullName evidence="2">Flp family type IVb pilin</fullName>
    </submittedName>
</protein>
<dbReference type="AlphaFoldDB" id="A0A6B3SRI7"/>
<gene>
    <name evidence="2" type="ORF">G3574_08130</name>
</gene>
<evidence type="ECO:0000256" key="1">
    <source>
        <dbReference type="SAM" id="Phobius"/>
    </source>
</evidence>
<keyword evidence="1" id="KW-0812">Transmembrane</keyword>
<reference evidence="2 3" key="1">
    <citation type="submission" date="2020-02" db="EMBL/GenBank/DDBJ databases">
        <authorList>
            <person name="Kim M.K."/>
        </authorList>
    </citation>
    <scope>NUCLEOTIDE SEQUENCE [LARGE SCALE GENOMIC DNA]</scope>
    <source>
        <strain evidence="2 3">17J57-3</strain>
    </source>
</reference>
<organism evidence="2 3">
    <name type="scientific">Noviherbaspirillum galbum</name>
    <dbReference type="NCBI Taxonomy" id="2709383"/>
    <lineage>
        <taxon>Bacteria</taxon>
        <taxon>Pseudomonadati</taxon>
        <taxon>Pseudomonadota</taxon>
        <taxon>Betaproteobacteria</taxon>
        <taxon>Burkholderiales</taxon>
        <taxon>Oxalobacteraceae</taxon>
        <taxon>Noviherbaspirillum</taxon>
    </lineage>
</organism>
<dbReference type="RefSeq" id="WP_163961868.1">
    <property type="nucleotide sequence ID" value="NZ_JAAIVB010000026.1"/>
</dbReference>